<evidence type="ECO:0000313" key="11">
    <source>
        <dbReference type="EMBL" id="CAB4645529.1"/>
    </source>
</evidence>
<keyword evidence="6" id="KW-0822">Tryptophan biosynthesis</keyword>
<dbReference type="EMBL" id="CAEZWH010000016">
    <property type="protein sequence ID" value="CAB4645529.1"/>
    <property type="molecule type" value="Genomic_DNA"/>
</dbReference>
<evidence type="ECO:0000259" key="9">
    <source>
        <dbReference type="Pfam" id="PF00218"/>
    </source>
</evidence>
<dbReference type="HAMAP" id="MF_00134_B">
    <property type="entry name" value="IGPS_B"/>
    <property type="match status" value="1"/>
</dbReference>
<comment type="catalytic activity">
    <reaction evidence="1">
        <text>1-(2-carboxyphenylamino)-1-deoxy-D-ribulose 5-phosphate + H(+) = (1S,2R)-1-C-(indol-3-yl)glycerol 3-phosphate + CO2 + H2O</text>
        <dbReference type="Rhea" id="RHEA:23476"/>
        <dbReference type="ChEBI" id="CHEBI:15377"/>
        <dbReference type="ChEBI" id="CHEBI:15378"/>
        <dbReference type="ChEBI" id="CHEBI:16526"/>
        <dbReference type="ChEBI" id="CHEBI:58613"/>
        <dbReference type="ChEBI" id="CHEBI:58866"/>
        <dbReference type="EC" id="4.1.1.48"/>
    </reaction>
</comment>
<evidence type="ECO:0000256" key="5">
    <source>
        <dbReference type="ARBA" id="ARBA00022793"/>
    </source>
</evidence>
<feature type="domain" description="Indole-3-glycerol phosphate synthase" evidence="9">
    <location>
        <begin position="3"/>
        <end position="255"/>
    </location>
</feature>
<comment type="pathway">
    <text evidence="2">Amino-acid biosynthesis; L-tryptophan biosynthesis; L-tryptophan from chorismate: step 4/5.</text>
</comment>
<protein>
    <recommendedName>
        <fullName evidence="3">indole-3-glycerol-phosphate synthase</fullName>
        <ecNumber evidence="3">4.1.1.48</ecNumber>
    </recommendedName>
</protein>
<evidence type="ECO:0000313" key="10">
    <source>
        <dbReference type="EMBL" id="CAB4638648.1"/>
    </source>
</evidence>
<dbReference type="EMBL" id="CAEZWB010000001">
    <property type="protein sequence ID" value="CAB4638648.1"/>
    <property type="molecule type" value="Genomic_DNA"/>
</dbReference>
<dbReference type="PROSITE" id="PS00614">
    <property type="entry name" value="IGPS"/>
    <property type="match status" value="1"/>
</dbReference>
<keyword evidence="8" id="KW-0456">Lyase</keyword>
<evidence type="ECO:0000256" key="7">
    <source>
        <dbReference type="ARBA" id="ARBA00023141"/>
    </source>
</evidence>
<gene>
    <name evidence="10" type="ORF">UFOPK2166_00005</name>
    <name evidence="11" type="ORF">UFOPK2195_00182</name>
    <name evidence="12" type="ORF">UFOPK2657_00580</name>
</gene>
<keyword evidence="4" id="KW-0028">Amino-acid biosynthesis</keyword>
<dbReference type="GO" id="GO:0004425">
    <property type="term" value="F:indole-3-glycerol-phosphate synthase activity"/>
    <property type="evidence" value="ECO:0007669"/>
    <property type="project" value="UniProtKB-EC"/>
</dbReference>
<dbReference type="EMBL" id="CAEZYG010000085">
    <property type="protein sequence ID" value="CAB4712377.1"/>
    <property type="molecule type" value="Genomic_DNA"/>
</dbReference>
<dbReference type="InterPro" id="IPR001468">
    <property type="entry name" value="Indole-3-GlycerolPSynthase_CS"/>
</dbReference>
<keyword evidence="7" id="KW-0057">Aromatic amino acid biosynthesis</keyword>
<dbReference type="Pfam" id="PF00218">
    <property type="entry name" value="IGPS"/>
    <property type="match status" value="1"/>
</dbReference>
<dbReference type="AlphaFoldDB" id="A0A6J6JQF6"/>
<dbReference type="UniPathway" id="UPA00035">
    <property type="reaction ID" value="UER00043"/>
</dbReference>
<dbReference type="FunFam" id="3.20.20.70:FF:000024">
    <property type="entry name" value="Indole-3-glycerol phosphate synthase"/>
    <property type="match status" value="1"/>
</dbReference>
<dbReference type="EC" id="4.1.1.48" evidence="3"/>
<proteinExistence type="inferred from homology"/>
<sequence>MYLDKILQEHRARIEVDTRNLDALIDKAAHCGFGREFAERIRNDSVDRLAVIAEIKRKSPSKGVLNSDIDPAELAQSYEVGGASCLSVLTDEAHFGGSVADLQIARAAVQLPVLRKDFTVSEKDICDAKIMGADCVLLIVAALDRAELVSFHQLADELMLDVLVETHSEAELEMALAIGATLVGVNQRDLTTFAVDHDRAVRMAEMIPPNVIRVAESGVRDSQDAQRLRDAGYHAVLVGESLVTATDPAAALESLRVSGG</sequence>
<name>A0A6J6JQF6_9ZZZZ</name>
<dbReference type="InterPro" id="IPR013798">
    <property type="entry name" value="Indole-3-glycerol_P_synth_dom"/>
</dbReference>
<evidence type="ECO:0000256" key="1">
    <source>
        <dbReference type="ARBA" id="ARBA00001633"/>
    </source>
</evidence>
<evidence type="ECO:0000256" key="4">
    <source>
        <dbReference type="ARBA" id="ARBA00022605"/>
    </source>
</evidence>
<evidence type="ECO:0000313" key="12">
    <source>
        <dbReference type="EMBL" id="CAB4712377.1"/>
    </source>
</evidence>
<dbReference type="CDD" id="cd00331">
    <property type="entry name" value="IGPS"/>
    <property type="match status" value="1"/>
</dbReference>
<dbReference type="Gene3D" id="3.20.20.70">
    <property type="entry name" value="Aldolase class I"/>
    <property type="match status" value="1"/>
</dbReference>
<dbReference type="SUPFAM" id="SSF51366">
    <property type="entry name" value="Ribulose-phoshate binding barrel"/>
    <property type="match status" value="1"/>
</dbReference>
<organism evidence="10">
    <name type="scientific">freshwater metagenome</name>
    <dbReference type="NCBI Taxonomy" id="449393"/>
    <lineage>
        <taxon>unclassified sequences</taxon>
        <taxon>metagenomes</taxon>
        <taxon>ecological metagenomes</taxon>
    </lineage>
</organism>
<dbReference type="PANTHER" id="PTHR22854:SF2">
    <property type="entry name" value="INDOLE-3-GLYCEROL-PHOSPHATE SYNTHASE"/>
    <property type="match status" value="1"/>
</dbReference>
<dbReference type="GO" id="GO:0000162">
    <property type="term" value="P:L-tryptophan biosynthetic process"/>
    <property type="evidence" value="ECO:0007669"/>
    <property type="project" value="UniProtKB-UniPathway"/>
</dbReference>
<dbReference type="NCBIfam" id="NF001377">
    <property type="entry name" value="PRK00278.2-4"/>
    <property type="match status" value="1"/>
</dbReference>
<dbReference type="GO" id="GO:0004640">
    <property type="term" value="F:phosphoribosylanthranilate isomerase activity"/>
    <property type="evidence" value="ECO:0007669"/>
    <property type="project" value="TreeGrafter"/>
</dbReference>
<accession>A0A6J6JQF6</accession>
<evidence type="ECO:0000256" key="2">
    <source>
        <dbReference type="ARBA" id="ARBA00004696"/>
    </source>
</evidence>
<keyword evidence="5" id="KW-0210">Decarboxylase</keyword>
<evidence type="ECO:0000256" key="8">
    <source>
        <dbReference type="ARBA" id="ARBA00023239"/>
    </source>
</evidence>
<evidence type="ECO:0000256" key="6">
    <source>
        <dbReference type="ARBA" id="ARBA00022822"/>
    </source>
</evidence>
<dbReference type="PANTHER" id="PTHR22854">
    <property type="entry name" value="TRYPTOPHAN BIOSYNTHESIS PROTEIN"/>
    <property type="match status" value="1"/>
</dbReference>
<reference evidence="10" key="1">
    <citation type="submission" date="2020-05" db="EMBL/GenBank/DDBJ databases">
        <authorList>
            <person name="Chiriac C."/>
            <person name="Salcher M."/>
            <person name="Ghai R."/>
            <person name="Kavagutti S V."/>
        </authorList>
    </citation>
    <scope>NUCLEOTIDE SEQUENCE</scope>
</reference>
<dbReference type="InterPro" id="IPR045186">
    <property type="entry name" value="Indole-3-glycerol_P_synth"/>
</dbReference>
<dbReference type="InterPro" id="IPR011060">
    <property type="entry name" value="RibuloseP-bd_barrel"/>
</dbReference>
<evidence type="ECO:0000256" key="3">
    <source>
        <dbReference type="ARBA" id="ARBA00012362"/>
    </source>
</evidence>
<dbReference type="InterPro" id="IPR013785">
    <property type="entry name" value="Aldolase_TIM"/>
</dbReference>